<evidence type="ECO:0000313" key="3">
    <source>
        <dbReference type="EMBL" id="KAG2608112.1"/>
    </source>
</evidence>
<feature type="region of interest" description="Disordered" evidence="1">
    <location>
        <begin position="212"/>
        <end position="274"/>
    </location>
</feature>
<dbReference type="AlphaFoldDB" id="A0A8T0T8R1"/>
<dbReference type="Proteomes" id="UP000823388">
    <property type="component" value="Chromosome 4N"/>
</dbReference>
<name>A0A8T0T8R1_PANVG</name>
<gene>
    <name evidence="3" type="ORF">PVAP13_4NG285900</name>
</gene>
<protein>
    <submittedName>
        <fullName evidence="3">Uncharacterized protein</fullName>
    </submittedName>
</protein>
<proteinExistence type="predicted"/>
<feature type="region of interest" description="Disordered" evidence="1">
    <location>
        <begin position="51"/>
        <end position="83"/>
    </location>
</feature>
<feature type="compositionally biased region" description="Basic and acidic residues" evidence="1">
    <location>
        <begin position="244"/>
        <end position="254"/>
    </location>
</feature>
<dbReference type="EMBL" id="CM029044">
    <property type="protein sequence ID" value="KAG2608112.1"/>
    <property type="molecule type" value="Genomic_DNA"/>
</dbReference>
<feature type="chain" id="PRO_5035824967" evidence="2">
    <location>
        <begin position="19"/>
        <end position="307"/>
    </location>
</feature>
<feature type="compositionally biased region" description="Low complexity" evidence="1">
    <location>
        <begin position="255"/>
        <end position="273"/>
    </location>
</feature>
<evidence type="ECO:0000313" key="4">
    <source>
        <dbReference type="Proteomes" id="UP000823388"/>
    </source>
</evidence>
<reference evidence="3" key="1">
    <citation type="submission" date="2020-05" db="EMBL/GenBank/DDBJ databases">
        <title>WGS assembly of Panicum virgatum.</title>
        <authorList>
            <person name="Lovell J.T."/>
            <person name="Jenkins J."/>
            <person name="Shu S."/>
            <person name="Juenger T.E."/>
            <person name="Schmutz J."/>
        </authorList>
    </citation>
    <scope>NUCLEOTIDE SEQUENCE</scope>
    <source>
        <strain evidence="3">AP13</strain>
    </source>
</reference>
<sequence>MQLLHFVAAWLFPGAVCGAAAKVAKATIAETLEPGNASSLAFSVEAPDSASSISSSSSSPSSSSDGHPRFFSPRQQSPPASPLCFGAGGAGRLLRRFRGGARARSNTKHDDAAAANVAPAAKGDVAGRYLRKISRRLRKARNPKGSPPSPWCAVDDTARERAESVARAIAYCKDTLRRGGGAAPARPPPPPSLDDWLHNRQEDIIACAAAHCHEHTDSQTPPPRPPSPSRGSSVTATAVGNGKESQRVRAECRGESVTAAETAESSSPSAVAADELEKRGSFDEMEFLKFFDGDEETIGRHFITIRI</sequence>
<feature type="compositionally biased region" description="Low complexity" evidence="1">
    <location>
        <begin position="51"/>
        <end position="64"/>
    </location>
</feature>
<evidence type="ECO:0000256" key="2">
    <source>
        <dbReference type="SAM" id="SignalP"/>
    </source>
</evidence>
<organism evidence="3 4">
    <name type="scientific">Panicum virgatum</name>
    <name type="common">Blackwell switchgrass</name>
    <dbReference type="NCBI Taxonomy" id="38727"/>
    <lineage>
        <taxon>Eukaryota</taxon>
        <taxon>Viridiplantae</taxon>
        <taxon>Streptophyta</taxon>
        <taxon>Embryophyta</taxon>
        <taxon>Tracheophyta</taxon>
        <taxon>Spermatophyta</taxon>
        <taxon>Magnoliopsida</taxon>
        <taxon>Liliopsida</taxon>
        <taxon>Poales</taxon>
        <taxon>Poaceae</taxon>
        <taxon>PACMAD clade</taxon>
        <taxon>Panicoideae</taxon>
        <taxon>Panicodae</taxon>
        <taxon>Paniceae</taxon>
        <taxon>Panicinae</taxon>
        <taxon>Panicum</taxon>
        <taxon>Panicum sect. Hiantes</taxon>
    </lineage>
</organism>
<keyword evidence="2" id="KW-0732">Signal</keyword>
<comment type="caution">
    <text evidence="3">The sequence shown here is derived from an EMBL/GenBank/DDBJ whole genome shotgun (WGS) entry which is preliminary data.</text>
</comment>
<evidence type="ECO:0000256" key="1">
    <source>
        <dbReference type="SAM" id="MobiDB-lite"/>
    </source>
</evidence>
<feature type="signal peptide" evidence="2">
    <location>
        <begin position="1"/>
        <end position="18"/>
    </location>
</feature>
<keyword evidence="4" id="KW-1185">Reference proteome</keyword>
<accession>A0A8T0T8R1</accession>